<accession>A0A1J4MYB1</accession>
<dbReference type="InterPro" id="IPR001709">
    <property type="entry name" value="Flavoprot_Pyr_Nucl_cyt_Rdtase"/>
</dbReference>
<dbReference type="InterPro" id="IPR001433">
    <property type="entry name" value="OxRdtase_FAD/NAD-bd"/>
</dbReference>
<dbReference type="GO" id="GO:0016491">
    <property type="term" value="F:oxidoreductase activity"/>
    <property type="evidence" value="ECO:0007669"/>
    <property type="project" value="InterPro"/>
</dbReference>
<dbReference type="GO" id="GO:0051537">
    <property type="term" value="F:2 iron, 2 sulfur cluster binding"/>
    <property type="evidence" value="ECO:0007669"/>
    <property type="project" value="UniProtKB-KW"/>
</dbReference>
<name>A0A1J4MYB1_9ACTN</name>
<dbReference type="PANTHER" id="PTHR47354">
    <property type="entry name" value="NADH OXIDOREDUCTASE HCR"/>
    <property type="match status" value="1"/>
</dbReference>
<keyword evidence="2" id="KW-0408">Iron</keyword>
<evidence type="ECO:0000313" key="6">
    <source>
        <dbReference type="Proteomes" id="UP000033772"/>
    </source>
</evidence>
<keyword evidence="3" id="KW-0411">Iron-sulfur</keyword>
<comment type="cofactor">
    <cofactor evidence="1">
        <name>FAD</name>
        <dbReference type="ChEBI" id="CHEBI:57692"/>
    </cofactor>
</comment>
<keyword evidence="2" id="KW-0479">Metal-binding</keyword>
<keyword evidence="2" id="KW-0001">2Fe-2S</keyword>
<comment type="caution">
    <text evidence="5">The sequence shown here is derived from an EMBL/GenBank/DDBJ whole genome shotgun (WGS) entry which is preliminary data.</text>
</comment>
<dbReference type="SUPFAM" id="SSF52343">
    <property type="entry name" value="Ferredoxin reductase-like, C-terminal NADP-linked domain"/>
    <property type="match status" value="1"/>
</dbReference>
<dbReference type="InterPro" id="IPR017938">
    <property type="entry name" value="Riboflavin_synthase-like_b-brl"/>
</dbReference>
<organism evidence="5 6">
    <name type="scientific">Nocardioides luteus</name>
    <dbReference type="NCBI Taxonomy" id="1844"/>
    <lineage>
        <taxon>Bacteria</taxon>
        <taxon>Bacillati</taxon>
        <taxon>Actinomycetota</taxon>
        <taxon>Actinomycetes</taxon>
        <taxon>Propionibacteriales</taxon>
        <taxon>Nocardioidaceae</taxon>
        <taxon>Nocardioides</taxon>
    </lineage>
</organism>
<evidence type="ECO:0000313" key="5">
    <source>
        <dbReference type="EMBL" id="OIJ24267.1"/>
    </source>
</evidence>
<evidence type="ECO:0000256" key="1">
    <source>
        <dbReference type="ARBA" id="ARBA00001974"/>
    </source>
</evidence>
<keyword evidence="6" id="KW-1185">Reference proteome</keyword>
<evidence type="ECO:0000256" key="3">
    <source>
        <dbReference type="ARBA" id="ARBA00023014"/>
    </source>
</evidence>
<dbReference type="InterPro" id="IPR050415">
    <property type="entry name" value="MRET"/>
</dbReference>
<dbReference type="Pfam" id="PF00970">
    <property type="entry name" value="FAD_binding_6"/>
    <property type="match status" value="1"/>
</dbReference>
<dbReference type="Gene3D" id="2.40.30.10">
    <property type="entry name" value="Translation factors"/>
    <property type="match status" value="1"/>
</dbReference>
<dbReference type="CDD" id="cd06217">
    <property type="entry name" value="FNR_iron_sulfur_binding_3"/>
    <property type="match status" value="1"/>
</dbReference>
<dbReference type="Proteomes" id="UP000033772">
    <property type="component" value="Unassembled WGS sequence"/>
</dbReference>
<reference evidence="5" key="1">
    <citation type="submission" date="2016-10" db="EMBL/GenBank/DDBJ databases">
        <title>Draft Genome Sequence of Nocardioides luteus Strain BAFB, an Alkane-Degrading Bacterium Isolated from JP-7 Polluted Soil.</title>
        <authorList>
            <person name="Brown L."/>
            <person name="Ruiz O.N."/>
            <person name="Gunasekera T."/>
        </authorList>
    </citation>
    <scope>NUCLEOTIDE SEQUENCE [LARGE SCALE GENOMIC DNA]</scope>
    <source>
        <strain evidence="5">BAFB</strain>
    </source>
</reference>
<dbReference type="PRINTS" id="PR00406">
    <property type="entry name" value="CYTB5RDTASE"/>
</dbReference>
<dbReference type="Pfam" id="PF00175">
    <property type="entry name" value="NAD_binding_1"/>
    <property type="match status" value="1"/>
</dbReference>
<dbReference type="EMBL" id="JZDQ02000042">
    <property type="protein sequence ID" value="OIJ24267.1"/>
    <property type="molecule type" value="Genomic_DNA"/>
</dbReference>
<gene>
    <name evidence="5" type="ORF">UG56_023525</name>
</gene>
<protein>
    <submittedName>
        <fullName evidence="5">Oxidoreductase</fullName>
    </submittedName>
</protein>
<sequence length="252" mass="27261">MARTAIPGRLGARRWQSATVTGSRLETATAHTLSLRVDEWNGHLPGQHIDVRLTAPDGYQAVRSYSLAAPADDGVIEITVQRLPGGEVSAFLTDIAMIGDQLEIRGPLGNWFVWDQDDPSPVLLVAGGSGVVPLMSMIRARDRADIQTPLRLVHSVRTPQDRIYGDELTRLAAQAGGPSVTWLYTRTAPTTETRPPGRLRPSDLDDGSNWTSGATPICFVCGPTGFVEEAANHLLAAGHHADRIRTERFGGR</sequence>
<dbReference type="SUPFAM" id="SSF63380">
    <property type="entry name" value="Riboflavin synthase domain-like"/>
    <property type="match status" value="1"/>
</dbReference>
<dbReference type="STRING" id="1844.UG56_023525"/>
<dbReference type="PROSITE" id="PS51384">
    <property type="entry name" value="FAD_FR"/>
    <property type="match status" value="1"/>
</dbReference>
<dbReference type="InterPro" id="IPR039261">
    <property type="entry name" value="FNR_nucleotide-bd"/>
</dbReference>
<dbReference type="AlphaFoldDB" id="A0A1J4MYB1"/>
<dbReference type="PANTHER" id="PTHR47354:SF5">
    <property type="entry name" value="PROTEIN RFBI"/>
    <property type="match status" value="1"/>
</dbReference>
<proteinExistence type="predicted"/>
<dbReference type="InterPro" id="IPR017927">
    <property type="entry name" value="FAD-bd_FR_type"/>
</dbReference>
<dbReference type="InterPro" id="IPR008333">
    <property type="entry name" value="Cbr1-like_FAD-bd_dom"/>
</dbReference>
<dbReference type="PRINTS" id="PR00371">
    <property type="entry name" value="FPNCR"/>
</dbReference>
<feature type="domain" description="FAD-binding FR-type" evidence="4">
    <location>
        <begin position="13"/>
        <end position="114"/>
    </location>
</feature>
<dbReference type="Gene3D" id="3.40.50.80">
    <property type="entry name" value="Nucleotide-binding domain of ferredoxin-NADP reductase (FNR) module"/>
    <property type="match status" value="1"/>
</dbReference>
<evidence type="ECO:0000259" key="4">
    <source>
        <dbReference type="PROSITE" id="PS51384"/>
    </source>
</evidence>
<evidence type="ECO:0000256" key="2">
    <source>
        <dbReference type="ARBA" id="ARBA00022714"/>
    </source>
</evidence>